<evidence type="ECO:0000313" key="13">
    <source>
        <dbReference type="Proteomes" id="UP000244168"/>
    </source>
</evidence>
<evidence type="ECO:0000256" key="8">
    <source>
        <dbReference type="PIRSR" id="PIRSR001589-1"/>
    </source>
</evidence>
<feature type="binding site" evidence="9">
    <location>
        <position position="283"/>
    </location>
    <ligand>
        <name>ATP</name>
        <dbReference type="ChEBI" id="CHEBI:30616"/>
    </ligand>
</feature>
<dbReference type="InterPro" id="IPR051786">
    <property type="entry name" value="ASN_synthetase/amidase"/>
</dbReference>
<evidence type="ECO:0000256" key="5">
    <source>
        <dbReference type="ARBA" id="ARBA00022840"/>
    </source>
</evidence>
<protein>
    <recommendedName>
        <fullName evidence="3">asparagine synthase (glutamine-hydrolyzing)</fullName>
        <ecNumber evidence="3">6.3.5.4</ecNumber>
    </recommendedName>
</protein>
<dbReference type="NCBIfam" id="TIGR01536">
    <property type="entry name" value="asn_synth_AEB"/>
    <property type="match status" value="1"/>
</dbReference>
<dbReference type="GO" id="GO:0006529">
    <property type="term" value="P:asparagine biosynthetic process"/>
    <property type="evidence" value="ECO:0007669"/>
    <property type="project" value="UniProtKB-KW"/>
</dbReference>
<dbReference type="Pfam" id="PF13537">
    <property type="entry name" value="GATase_7"/>
    <property type="match status" value="1"/>
</dbReference>
<evidence type="ECO:0000256" key="7">
    <source>
        <dbReference type="ARBA" id="ARBA00048741"/>
    </source>
</evidence>
<gene>
    <name evidence="12" type="ORF">C8P68_104165</name>
</gene>
<organism evidence="12 13">
    <name type="scientific">Mucilaginibacter yixingensis</name>
    <dbReference type="NCBI Taxonomy" id="1295612"/>
    <lineage>
        <taxon>Bacteria</taxon>
        <taxon>Pseudomonadati</taxon>
        <taxon>Bacteroidota</taxon>
        <taxon>Sphingobacteriia</taxon>
        <taxon>Sphingobacteriales</taxon>
        <taxon>Sphingobacteriaceae</taxon>
        <taxon>Mucilaginibacter</taxon>
    </lineage>
</organism>
<comment type="caution">
    <text evidence="12">The sequence shown here is derived from an EMBL/GenBank/DDBJ whole genome shotgun (WGS) entry which is preliminary data.</text>
</comment>
<dbReference type="InterPro" id="IPR033738">
    <property type="entry name" value="AsnB_N"/>
</dbReference>
<keyword evidence="4 9" id="KW-0547">Nucleotide-binding</keyword>
<keyword evidence="8" id="KW-0028">Amino-acid biosynthesis</keyword>
<evidence type="ECO:0000256" key="1">
    <source>
        <dbReference type="ARBA" id="ARBA00005187"/>
    </source>
</evidence>
<feature type="site" description="Important for beta-aspartyl-AMP intermediate formation" evidence="10">
    <location>
        <position position="358"/>
    </location>
</feature>
<comment type="pathway">
    <text evidence="1">Amino-acid biosynthesis; L-asparagine biosynthesis; L-asparagine from L-aspartate (L-Gln route): step 1/1.</text>
</comment>
<reference evidence="12 13" key="1">
    <citation type="submission" date="2018-04" db="EMBL/GenBank/DDBJ databases">
        <title>Genomic Encyclopedia of Archaeal and Bacterial Type Strains, Phase II (KMG-II): from individual species to whole genera.</title>
        <authorList>
            <person name="Goeker M."/>
        </authorList>
    </citation>
    <scope>NUCLEOTIDE SEQUENCE [LARGE SCALE GENOMIC DNA]</scope>
    <source>
        <strain evidence="12 13">DSM 26809</strain>
    </source>
</reference>
<feature type="domain" description="Glutamine amidotransferase type-2" evidence="11">
    <location>
        <begin position="2"/>
        <end position="205"/>
    </location>
</feature>
<dbReference type="InterPro" id="IPR017932">
    <property type="entry name" value="GATase_2_dom"/>
</dbReference>
<comment type="similarity">
    <text evidence="2">Belongs to the asparagine synthetase family.</text>
</comment>
<evidence type="ECO:0000256" key="2">
    <source>
        <dbReference type="ARBA" id="ARBA00005752"/>
    </source>
</evidence>
<dbReference type="InterPro" id="IPR029055">
    <property type="entry name" value="Ntn_hydrolases_N"/>
</dbReference>
<feature type="binding site" evidence="9">
    <location>
        <begin position="356"/>
        <end position="357"/>
    </location>
    <ligand>
        <name>ATP</name>
        <dbReference type="ChEBI" id="CHEBI:30616"/>
    </ligand>
</feature>
<name>A0A2T5J9J5_9SPHI</name>
<dbReference type="Gene3D" id="3.40.50.620">
    <property type="entry name" value="HUPs"/>
    <property type="match status" value="1"/>
</dbReference>
<dbReference type="Proteomes" id="UP000244168">
    <property type="component" value="Unassembled WGS sequence"/>
</dbReference>
<accession>A0A2T5J9J5</accession>
<dbReference type="GO" id="GO:0005524">
    <property type="term" value="F:ATP binding"/>
    <property type="evidence" value="ECO:0007669"/>
    <property type="project" value="UniProtKB-KW"/>
</dbReference>
<evidence type="ECO:0000259" key="11">
    <source>
        <dbReference type="PROSITE" id="PS51278"/>
    </source>
</evidence>
<dbReference type="GO" id="GO:0005829">
    <property type="term" value="C:cytosol"/>
    <property type="evidence" value="ECO:0007669"/>
    <property type="project" value="TreeGrafter"/>
</dbReference>
<evidence type="ECO:0000313" key="12">
    <source>
        <dbReference type="EMBL" id="PTQ96679.1"/>
    </source>
</evidence>
<proteinExistence type="inferred from homology"/>
<evidence type="ECO:0000256" key="4">
    <source>
        <dbReference type="ARBA" id="ARBA00022741"/>
    </source>
</evidence>
<evidence type="ECO:0000256" key="3">
    <source>
        <dbReference type="ARBA" id="ARBA00012737"/>
    </source>
</evidence>
<dbReference type="Gene3D" id="3.60.20.10">
    <property type="entry name" value="Glutamine Phosphoribosylpyrophosphate, subunit 1, domain 1"/>
    <property type="match status" value="1"/>
</dbReference>
<dbReference type="PANTHER" id="PTHR43284:SF1">
    <property type="entry name" value="ASPARAGINE SYNTHETASE"/>
    <property type="match status" value="1"/>
</dbReference>
<keyword evidence="6 8" id="KW-0315">Glutamine amidotransferase</keyword>
<dbReference type="EC" id="6.3.5.4" evidence="3"/>
<dbReference type="SUPFAM" id="SSF56235">
    <property type="entry name" value="N-terminal nucleophile aminohydrolases (Ntn hydrolases)"/>
    <property type="match status" value="1"/>
</dbReference>
<dbReference type="OrthoDB" id="9763290at2"/>
<dbReference type="CDD" id="cd00712">
    <property type="entry name" value="AsnB"/>
    <property type="match status" value="1"/>
</dbReference>
<keyword evidence="8" id="KW-0061">Asparagine biosynthesis</keyword>
<feature type="binding site" evidence="9">
    <location>
        <position position="94"/>
    </location>
    <ligand>
        <name>L-glutamine</name>
        <dbReference type="ChEBI" id="CHEBI:58359"/>
    </ligand>
</feature>
<dbReference type="AlphaFoldDB" id="A0A2T5J9J5"/>
<comment type="catalytic activity">
    <reaction evidence="7">
        <text>L-aspartate + L-glutamine + ATP + H2O = L-asparagine + L-glutamate + AMP + diphosphate + H(+)</text>
        <dbReference type="Rhea" id="RHEA:12228"/>
        <dbReference type="ChEBI" id="CHEBI:15377"/>
        <dbReference type="ChEBI" id="CHEBI:15378"/>
        <dbReference type="ChEBI" id="CHEBI:29985"/>
        <dbReference type="ChEBI" id="CHEBI:29991"/>
        <dbReference type="ChEBI" id="CHEBI:30616"/>
        <dbReference type="ChEBI" id="CHEBI:33019"/>
        <dbReference type="ChEBI" id="CHEBI:58048"/>
        <dbReference type="ChEBI" id="CHEBI:58359"/>
        <dbReference type="ChEBI" id="CHEBI:456215"/>
        <dbReference type="EC" id="6.3.5.4"/>
    </reaction>
</comment>
<dbReference type="InterPro" id="IPR001962">
    <property type="entry name" value="Asn_synthase"/>
</dbReference>
<sequence>MCGIYGTTGVYSDQDITAKLNLMRFRGPDYSDFRRVGPVTVGHNRLAIVDLDKRSNQPFTYQHLTIVFNGEVYNYLALKENLIKIGYSFSTDSDTEVITAAYLAYGDRCVEYFNGMFAFVIYDSKTNSFFGARDRLGKKPFYYMHAAGGFEFSSQPAALARNKNLTTDTEALNRYFIWGYVPEPASAWNEIKKIPAGCSFRYHIDKDHLTIKKYWEMTTENGSHFQGNYQDAKNNLSSLLDDAVKIRLGADVSLGVFLSGGIDSSLIAALAARHISKPKTFSVQFTDKNFDESSYAADVAKYLKTDHHTVVCDVSEGLSLIQDFGKYYDEPFADPSAIPSLLLSKYTKSMVTVALSGDGGDESFMGYTRYRWLNHADNLFKCPLPVRKWFSSLLSLAPNDKIQRIAQGLRTTDTGALYALMLGGLNYEWLDNPEAGLAVPFMDVWSKKDMSFLQKMSVFDIKTYLNGDINTKVDRATMAFAIEARAPLMDYRIVNFAQQLPVDFKFKANNQKRILKDVLYDLVPAHYFDRPKRGFSIPIRHWFRNELKEYVLDELSASSLKNIPGVNVQAALTMIQEHLSGKHNRSLHIWKLLVFKQWQQNQRLKLSVNPAPPIIRPSLTV</sequence>
<dbReference type="CDD" id="cd01991">
    <property type="entry name" value="Asn_synthase_B_C"/>
    <property type="match status" value="1"/>
</dbReference>
<dbReference type="InterPro" id="IPR006426">
    <property type="entry name" value="Asn_synth_AEB"/>
</dbReference>
<keyword evidence="13" id="KW-1185">Reference proteome</keyword>
<dbReference type="InterPro" id="IPR014729">
    <property type="entry name" value="Rossmann-like_a/b/a_fold"/>
</dbReference>
<dbReference type="GO" id="GO:0004066">
    <property type="term" value="F:asparagine synthase (glutamine-hydrolyzing) activity"/>
    <property type="evidence" value="ECO:0007669"/>
    <property type="project" value="UniProtKB-EC"/>
</dbReference>
<keyword evidence="5 9" id="KW-0067">ATP-binding</keyword>
<feature type="active site" description="For GATase activity" evidence="8">
    <location>
        <position position="2"/>
    </location>
</feature>
<dbReference type="PANTHER" id="PTHR43284">
    <property type="entry name" value="ASPARAGINE SYNTHETASE (GLUTAMINE-HYDROLYZING)"/>
    <property type="match status" value="1"/>
</dbReference>
<evidence type="ECO:0000256" key="6">
    <source>
        <dbReference type="ARBA" id="ARBA00022962"/>
    </source>
</evidence>
<dbReference type="Pfam" id="PF00733">
    <property type="entry name" value="Asn_synthase"/>
    <property type="match status" value="1"/>
</dbReference>
<evidence type="ECO:0000256" key="9">
    <source>
        <dbReference type="PIRSR" id="PIRSR001589-2"/>
    </source>
</evidence>
<dbReference type="SUPFAM" id="SSF52402">
    <property type="entry name" value="Adenine nucleotide alpha hydrolases-like"/>
    <property type="match status" value="1"/>
</dbReference>
<evidence type="ECO:0000256" key="10">
    <source>
        <dbReference type="PIRSR" id="PIRSR001589-3"/>
    </source>
</evidence>
<dbReference type="PIRSF" id="PIRSF001589">
    <property type="entry name" value="Asn_synthetase_glu-h"/>
    <property type="match status" value="1"/>
</dbReference>
<dbReference type="RefSeq" id="WP_107828637.1">
    <property type="nucleotide sequence ID" value="NZ_CP160205.1"/>
</dbReference>
<dbReference type="PROSITE" id="PS51278">
    <property type="entry name" value="GATASE_TYPE_2"/>
    <property type="match status" value="1"/>
</dbReference>
<dbReference type="EMBL" id="QAOQ01000004">
    <property type="protein sequence ID" value="PTQ96679.1"/>
    <property type="molecule type" value="Genomic_DNA"/>
</dbReference>